<dbReference type="AlphaFoldDB" id="A0A167E167"/>
<feature type="compositionally biased region" description="Low complexity" evidence="1">
    <location>
        <begin position="18"/>
        <end position="27"/>
    </location>
</feature>
<name>A0A167E167_COLIC</name>
<proteinExistence type="predicted"/>
<comment type="caution">
    <text evidence="2">The sequence shown here is derived from an EMBL/GenBank/DDBJ whole genome shotgun (WGS) entry which is preliminary data.</text>
</comment>
<sequence>MPYYGNDHTYYDRPPRPYNSRSSSHPPYRLEDLYAALPGDLVWSTVYPARIDRDIPPFMDSRSSDREAPPQVENRKRREKKCAGRTQPEGGGGEGSRDVTDRSKQAEKTLTVASQSPPSANPQVAIRLRERRLVEIRLLLSQLHAQLETAHNVYKTLDNKFTKHCDTVKNFANADTLDMIWADMLQLEMKQEEAMTERPAGFDSVMAQIGICLRHLQSSEKDKLPSVPGLHERNSIIERQFKNVIRAVEDIVELAGRAHVDHVTCEEFIWHLNRAWTSANPESVVWKSLLGRLPAAEKVYVAPDDNND</sequence>
<evidence type="ECO:0000313" key="2">
    <source>
        <dbReference type="EMBL" id="KZL84579.1"/>
    </source>
</evidence>
<dbReference type="EMBL" id="LFIW01000856">
    <property type="protein sequence ID" value="KZL84579.1"/>
    <property type="molecule type" value="Genomic_DNA"/>
</dbReference>
<accession>A0A167E167</accession>
<dbReference type="OrthoDB" id="4851675at2759"/>
<evidence type="ECO:0000256" key="1">
    <source>
        <dbReference type="SAM" id="MobiDB-lite"/>
    </source>
</evidence>
<dbReference type="Proteomes" id="UP000076584">
    <property type="component" value="Unassembled WGS sequence"/>
</dbReference>
<organism evidence="2 3">
    <name type="scientific">Colletotrichum incanum</name>
    <name type="common">Soybean anthracnose fungus</name>
    <dbReference type="NCBI Taxonomy" id="1573173"/>
    <lineage>
        <taxon>Eukaryota</taxon>
        <taxon>Fungi</taxon>
        <taxon>Dikarya</taxon>
        <taxon>Ascomycota</taxon>
        <taxon>Pezizomycotina</taxon>
        <taxon>Sordariomycetes</taxon>
        <taxon>Hypocreomycetidae</taxon>
        <taxon>Glomerellales</taxon>
        <taxon>Glomerellaceae</taxon>
        <taxon>Colletotrichum</taxon>
        <taxon>Colletotrichum spaethianum species complex</taxon>
    </lineage>
</organism>
<keyword evidence="3" id="KW-1185">Reference proteome</keyword>
<feature type="compositionally biased region" description="Polar residues" evidence="1">
    <location>
        <begin position="111"/>
        <end position="122"/>
    </location>
</feature>
<evidence type="ECO:0000313" key="3">
    <source>
        <dbReference type="Proteomes" id="UP000076584"/>
    </source>
</evidence>
<reference evidence="2 3" key="1">
    <citation type="submission" date="2015-06" db="EMBL/GenBank/DDBJ databases">
        <title>Survival trade-offs in plant roots during colonization by closely related pathogenic and mutualistic fungi.</title>
        <authorList>
            <person name="Hacquard S."/>
            <person name="Kracher B."/>
            <person name="Hiruma K."/>
            <person name="Weinman A."/>
            <person name="Muench P."/>
            <person name="Garrido Oter R."/>
            <person name="Ver Loren van Themaat E."/>
            <person name="Dallerey J.-F."/>
            <person name="Damm U."/>
            <person name="Henrissat B."/>
            <person name="Lespinet O."/>
            <person name="Thon M."/>
            <person name="Kemen E."/>
            <person name="McHardy A.C."/>
            <person name="Schulze-Lefert P."/>
            <person name="O'Connell R.J."/>
        </authorList>
    </citation>
    <scope>NUCLEOTIDE SEQUENCE [LARGE SCALE GENOMIC DNA]</scope>
    <source>
        <strain evidence="2 3">MAFF 238704</strain>
    </source>
</reference>
<feature type="compositionally biased region" description="Basic and acidic residues" evidence="1">
    <location>
        <begin position="95"/>
        <end position="107"/>
    </location>
</feature>
<feature type="compositionally biased region" description="Basic and acidic residues" evidence="1">
    <location>
        <begin position="62"/>
        <end position="76"/>
    </location>
</feature>
<feature type="region of interest" description="Disordered" evidence="1">
    <location>
        <begin position="54"/>
        <end position="122"/>
    </location>
</feature>
<feature type="region of interest" description="Disordered" evidence="1">
    <location>
        <begin position="1"/>
        <end position="27"/>
    </location>
</feature>
<protein>
    <submittedName>
        <fullName evidence="2">Uncharacterized protein</fullName>
    </submittedName>
</protein>
<gene>
    <name evidence="2" type="ORF">CI238_07192</name>
</gene>